<accession>A0A7V1LJN0</accession>
<evidence type="ECO:0000256" key="2">
    <source>
        <dbReference type="ARBA" id="ARBA00022777"/>
    </source>
</evidence>
<gene>
    <name evidence="4" type="ORF">ENJ10_00555</name>
</gene>
<dbReference type="PANTHER" id="PTHR10584">
    <property type="entry name" value="SUGAR KINASE"/>
    <property type="match status" value="1"/>
</dbReference>
<sequence length="318" mass="34443">MSEFDVIVIGELNVDLILNNIDGFPETGKEKLAGEMSLTLGSSSAIFASNLSALGARVAFIGKTGADAFGDIVLQSLREKGVDTSMIIRERKLNTGATVVLNYDEDRAMITHPGAMNHLTADDIRTEELKRGRHLHISSPFLQPGIRGSLGQIFSLARELGLSTSLDTQWDPAEKWTLDLAGILPHVNIFLPNRQEALLLTGCQTVRGALQKLEALGAETIALKMDKEGSLCRFDGREIIRPPFLNKKVVDSIGAGDSFNAGFIFKYLQGSDIAECQIFGNLTGAVNTTEAGGTTAFTSYADIMKIAAERFGYTENDR</sequence>
<organism evidence="4">
    <name type="scientific">Caldithrix abyssi</name>
    <dbReference type="NCBI Taxonomy" id="187145"/>
    <lineage>
        <taxon>Bacteria</taxon>
        <taxon>Pseudomonadati</taxon>
        <taxon>Calditrichota</taxon>
        <taxon>Calditrichia</taxon>
        <taxon>Calditrichales</taxon>
        <taxon>Calditrichaceae</taxon>
        <taxon>Caldithrix</taxon>
    </lineage>
</organism>
<dbReference type="Gene3D" id="3.40.1190.20">
    <property type="match status" value="1"/>
</dbReference>
<dbReference type="PROSITE" id="PS00584">
    <property type="entry name" value="PFKB_KINASES_2"/>
    <property type="match status" value="1"/>
</dbReference>
<proteinExistence type="predicted"/>
<dbReference type="EMBL" id="DRLD01000017">
    <property type="protein sequence ID" value="HED09153.1"/>
    <property type="molecule type" value="Genomic_DNA"/>
</dbReference>
<reference evidence="4" key="1">
    <citation type="journal article" date="2020" name="mSystems">
        <title>Genome- and Community-Level Interaction Insights into Carbon Utilization and Element Cycling Functions of Hydrothermarchaeota in Hydrothermal Sediment.</title>
        <authorList>
            <person name="Zhou Z."/>
            <person name="Liu Y."/>
            <person name="Xu W."/>
            <person name="Pan J."/>
            <person name="Luo Z.H."/>
            <person name="Li M."/>
        </authorList>
    </citation>
    <scope>NUCLEOTIDE SEQUENCE [LARGE SCALE GENOMIC DNA]</scope>
    <source>
        <strain evidence="4">HyVt-456</strain>
    </source>
</reference>
<protein>
    <submittedName>
        <fullName evidence="4">Carbohydrate kinase family protein</fullName>
    </submittedName>
</protein>
<feature type="domain" description="Carbohydrate kinase PfkB" evidence="3">
    <location>
        <begin position="5"/>
        <end position="295"/>
    </location>
</feature>
<dbReference type="CDD" id="cd01166">
    <property type="entry name" value="KdgK"/>
    <property type="match status" value="1"/>
</dbReference>
<dbReference type="SUPFAM" id="SSF53613">
    <property type="entry name" value="Ribokinase-like"/>
    <property type="match status" value="1"/>
</dbReference>
<keyword evidence="1" id="KW-0808">Transferase</keyword>
<name>A0A7V1LJN0_CALAY</name>
<dbReference type="PANTHER" id="PTHR10584:SF166">
    <property type="entry name" value="RIBOKINASE"/>
    <property type="match status" value="1"/>
</dbReference>
<dbReference type="InterPro" id="IPR002173">
    <property type="entry name" value="Carboh/pur_kinase_PfkB_CS"/>
</dbReference>
<dbReference type="Pfam" id="PF00294">
    <property type="entry name" value="PfkB"/>
    <property type="match status" value="1"/>
</dbReference>
<dbReference type="InterPro" id="IPR029056">
    <property type="entry name" value="Ribokinase-like"/>
</dbReference>
<keyword evidence="2 4" id="KW-0418">Kinase</keyword>
<evidence type="ECO:0000313" key="4">
    <source>
        <dbReference type="EMBL" id="HED09153.1"/>
    </source>
</evidence>
<dbReference type="GO" id="GO:0016301">
    <property type="term" value="F:kinase activity"/>
    <property type="evidence" value="ECO:0007669"/>
    <property type="project" value="UniProtKB-KW"/>
</dbReference>
<evidence type="ECO:0000259" key="3">
    <source>
        <dbReference type="Pfam" id="PF00294"/>
    </source>
</evidence>
<comment type="caution">
    <text evidence="4">The sequence shown here is derived from an EMBL/GenBank/DDBJ whole genome shotgun (WGS) entry which is preliminary data.</text>
</comment>
<dbReference type="Proteomes" id="UP000886005">
    <property type="component" value="Unassembled WGS sequence"/>
</dbReference>
<dbReference type="AlphaFoldDB" id="A0A7V1LJN0"/>
<dbReference type="InterPro" id="IPR011611">
    <property type="entry name" value="PfkB_dom"/>
</dbReference>
<evidence type="ECO:0000256" key="1">
    <source>
        <dbReference type="ARBA" id="ARBA00022679"/>
    </source>
</evidence>